<dbReference type="InterPro" id="IPR019198">
    <property type="entry name" value="Beta_propeller_containing"/>
</dbReference>
<comment type="caution">
    <text evidence="1">The sequence shown here is derived from an EMBL/GenBank/DDBJ whole genome shotgun (WGS) entry which is preliminary data.</text>
</comment>
<protein>
    <recommendedName>
        <fullName evidence="2">Beta-propeller domain-containing protein</fullName>
    </recommendedName>
</protein>
<accession>A0A7J3Z954</accession>
<evidence type="ECO:0008006" key="2">
    <source>
        <dbReference type="Google" id="ProtNLM"/>
    </source>
</evidence>
<gene>
    <name evidence="1" type="ORF">ENM66_08445</name>
</gene>
<reference evidence="1" key="1">
    <citation type="journal article" date="2020" name="mSystems">
        <title>Genome- and Community-Level Interaction Insights into Carbon Utilization and Element Cycling Functions of Hydrothermarchaeota in Hydrothermal Sediment.</title>
        <authorList>
            <person name="Zhou Z."/>
            <person name="Liu Y."/>
            <person name="Xu W."/>
            <person name="Pan J."/>
            <person name="Luo Z.H."/>
            <person name="Li M."/>
        </authorList>
    </citation>
    <scope>NUCLEOTIDE SEQUENCE [LARGE SCALE GENOMIC DNA]</scope>
    <source>
        <strain evidence="1">SpSt-1105</strain>
    </source>
</reference>
<name>A0A7J3Z954_9CREN</name>
<proteinExistence type="predicted"/>
<evidence type="ECO:0000313" key="1">
    <source>
        <dbReference type="EMBL" id="HHQ51359.1"/>
    </source>
</evidence>
<dbReference type="EMBL" id="DRYQ01000120">
    <property type="protein sequence ID" value="HHQ51359.1"/>
    <property type="molecule type" value="Genomic_DNA"/>
</dbReference>
<organism evidence="1">
    <name type="scientific">Ignisphaera aggregans</name>
    <dbReference type="NCBI Taxonomy" id="334771"/>
    <lineage>
        <taxon>Archaea</taxon>
        <taxon>Thermoproteota</taxon>
        <taxon>Thermoprotei</taxon>
        <taxon>Desulfurococcales</taxon>
        <taxon>Desulfurococcaceae</taxon>
        <taxon>Ignisphaera</taxon>
    </lineage>
</organism>
<dbReference type="Pfam" id="PF09826">
    <property type="entry name" value="Beta_propel"/>
    <property type="match status" value="1"/>
</dbReference>
<dbReference type="AlphaFoldDB" id="A0A7J3Z954"/>
<sequence>MSTVESKAILGLVTIILALVVAPPLLAVMLAVMLGMQGGGGATTSTVTVVFTVPMSAEKPGGGVVSDTAYSKVVEVLENSRRVLKEVQQLMMLRGHYAVYSMPEHYLLIAPVATVVYSSAGDELLAKSGVGVSRTNVQVEGVDELDIVKNSERIIAVALGSRVYIFDALEKHVASVISFNTSTPIEVRGLYIYGDKLVAVTSSAEVMPIKTSVQMLRAVVMGSSSATAISVFDVSDVSNPKLLLNVSVSGLYLDSRLVGRYAYFVTSMDIYYGEGYEYVLPTVNGRPLSADKVIPVDSTPTTYITVLAMDLESLEHNAVSYMASQSSRIYMSKSNRLYIASPIASIEELYLNASTKLVELSLEYLPQDVASLAVECLRNGSYSKAYEAVVNYISSLGYDEAKTIINNVNSKLSELRTTDKTHFHVYTVNGINITYAGSFAVNGSLIDQFCMEELNKKHFIVATTFTEYMIVYNVWECYTPSPPSGDVTITMCSKFRCTTTTIPVGVERSTKTASLFINYAISSTSTANSVYVIDLERLEVASKLQGLAEGERIYAARLVKNVFFLVTFRQVDPLYAIDVSDPLNPRVLGYLKIPGFSEYLHPLPEDRLLGIGVENGALKISLFNVSDPTNMSEVSLIKISDAWSQALQDHHAVTVHLGRGLTIIPVFMGYGAKQGFLVVNYTADTLGLDQVIEHQNPLRSVYIGNKLFTVSTTSIKIYDMDSRSLEEEVVLPS</sequence>